<gene>
    <name evidence="1" type="ORF">X777_01807</name>
</gene>
<proteinExistence type="predicted"/>
<sequence length="101" mass="10713">MIAAIAGPGADTGPGLLQDAATMLLAVAIDASPGRGDATASTTGVAVPMLLTAMLFLVEMLLQLHVAQSPVHHSDEVLMYLLVVVLQYRPQRRCYRQLTPT</sequence>
<name>A0A026WNG8_OOCBI</name>
<organism evidence="1 2">
    <name type="scientific">Ooceraea biroi</name>
    <name type="common">Clonal raider ant</name>
    <name type="synonym">Cerapachys biroi</name>
    <dbReference type="NCBI Taxonomy" id="2015173"/>
    <lineage>
        <taxon>Eukaryota</taxon>
        <taxon>Metazoa</taxon>
        <taxon>Ecdysozoa</taxon>
        <taxon>Arthropoda</taxon>
        <taxon>Hexapoda</taxon>
        <taxon>Insecta</taxon>
        <taxon>Pterygota</taxon>
        <taxon>Neoptera</taxon>
        <taxon>Endopterygota</taxon>
        <taxon>Hymenoptera</taxon>
        <taxon>Apocrita</taxon>
        <taxon>Aculeata</taxon>
        <taxon>Formicoidea</taxon>
        <taxon>Formicidae</taxon>
        <taxon>Dorylinae</taxon>
        <taxon>Ooceraea</taxon>
    </lineage>
</organism>
<dbReference type="AlphaFoldDB" id="A0A026WNG8"/>
<dbReference type="EMBL" id="KK107152">
    <property type="protein sequence ID" value="EZA57201.1"/>
    <property type="molecule type" value="Genomic_DNA"/>
</dbReference>
<reference evidence="1 2" key="1">
    <citation type="journal article" date="2014" name="Curr. Biol.">
        <title>The genome of the clonal raider ant Cerapachys biroi.</title>
        <authorList>
            <person name="Oxley P.R."/>
            <person name="Ji L."/>
            <person name="Fetter-Pruneda I."/>
            <person name="McKenzie S.K."/>
            <person name="Li C."/>
            <person name="Hu H."/>
            <person name="Zhang G."/>
            <person name="Kronauer D.J."/>
        </authorList>
    </citation>
    <scope>NUCLEOTIDE SEQUENCE [LARGE SCALE GENOMIC DNA]</scope>
</reference>
<protein>
    <submittedName>
        <fullName evidence="1">Uncharacterized protein</fullName>
    </submittedName>
</protein>
<dbReference type="Proteomes" id="UP000053097">
    <property type="component" value="Unassembled WGS sequence"/>
</dbReference>
<evidence type="ECO:0000313" key="2">
    <source>
        <dbReference type="Proteomes" id="UP000053097"/>
    </source>
</evidence>
<keyword evidence="2" id="KW-1185">Reference proteome</keyword>
<accession>A0A026WNG8</accession>
<evidence type="ECO:0000313" key="1">
    <source>
        <dbReference type="EMBL" id="EZA57201.1"/>
    </source>
</evidence>